<organism evidence="1 2">
    <name type="scientific">Dichomitus squalens</name>
    <dbReference type="NCBI Taxonomy" id="114155"/>
    <lineage>
        <taxon>Eukaryota</taxon>
        <taxon>Fungi</taxon>
        <taxon>Dikarya</taxon>
        <taxon>Basidiomycota</taxon>
        <taxon>Agaricomycotina</taxon>
        <taxon>Agaricomycetes</taxon>
        <taxon>Polyporales</taxon>
        <taxon>Polyporaceae</taxon>
        <taxon>Dichomitus</taxon>
    </lineage>
</organism>
<proteinExistence type="predicted"/>
<reference evidence="1 2" key="1">
    <citation type="submission" date="2019-01" db="EMBL/GenBank/DDBJ databases">
        <title>Draft genome sequences of three monokaryotic isolates of the white-rot basidiomycete fungus Dichomitus squalens.</title>
        <authorList>
            <consortium name="DOE Joint Genome Institute"/>
            <person name="Lopez S.C."/>
            <person name="Andreopoulos B."/>
            <person name="Pangilinan J."/>
            <person name="Lipzen A."/>
            <person name="Riley R."/>
            <person name="Ahrendt S."/>
            <person name="Ng V."/>
            <person name="Barry K."/>
            <person name="Daum C."/>
            <person name="Grigoriev I.V."/>
            <person name="Hilden K.S."/>
            <person name="Makela M.R."/>
            <person name="de Vries R.P."/>
        </authorList>
    </citation>
    <scope>NUCLEOTIDE SEQUENCE [LARGE SCALE GENOMIC DNA]</scope>
    <source>
        <strain evidence="1 2">CBS 464.89</strain>
    </source>
</reference>
<dbReference type="Proteomes" id="UP000292082">
    <property type="component" value="Unassembled WGS sequence"/>
</dbReference>
<evidence type="ECO:0000313" key="2">
    <source>
        <dbReference type="Proteomes" id="UP000292082"/>
    </source>
</evidence>
<accession>A0A4V6MWT0</accession>
<sequence length="152" mass="16822">MSSIAAACARSARAVSALRGARAFATETFASGSSSSATDFLPAQDRTGSSARLRQQANVSHHDVKSIYVRAWDDISTMPEFFAILRGVERRFGTVKEFRVGRVSCIHVIHFCVLSSAIFTCHTEDQCIRVLSQAIRNRWGSSMCQRSQFRIS</sequence>
<keyword evidence="2" id="KW-1185">Reference proteome</keyword>
<gene>
    <name evidence="1" type="ORF">BD310DRAFT_479332</name>
</gene>
<name>A0A4V6MWT0_9APHY</name>
<dbReference type="EMBL" id="ML145124">
    <property type="protein sequence ID" value="TBU58498.1"/>
    <property type="molecule type" value="Genomic_DNA"/>
</dbReference>
<dbReference type="AlphaFoldDB" id="A0A4V6MWT0"/>
<protein>
    <submittedName>
        <fullName evidence="1">Uncharacterized protein</fullName>
    </submittedName>
</protein>
<evidence type="ECO:0000313" key="1">
    <source>
        <dbReference type="EMBL" id="TBU58498.1"/>
    </source>
</evidence>